<dbReference type="CDD" id="cd00082">
    <property type="entry name" value="HisKA"/>
    <property type="match status" value="1"/>
</dbReference>
<evidence type="ECO:0000256" key="3">
    <source>
        <dbReference type="ARBA" id="ARBA00022553"/>
    </source>
</evidence>
<evidence type="ECO:0000256" key="7">
    <source>
        <dbReference type="SAM" id="Coils"/>
    </source>
</evidence>
<name>A0ABR6ZL35_9BURK</name>
<dbReference type="SMART" id="SM00387">
    <property type="entry name" value="HATPase_c"/>
    <property type="match status" value="1"/>
</dbReference>
<reference evidence="11 12" key="1">
    <citation type="submission" date="2020-08" db="EMBL/GenBank/DDBJ databases">
        <title>Novel species isolated from subtropical streams in China.</title>
        <authorList>
            <person name="Lu H."/>
        </authorList>
    </citation>
    <scope>NUCLEOTIDE SEQUENCE [LARGE SCALE GENOMIC DNA]</scope>
    <source>
        <strain evidence="11 12">CY18W</strain>
    </source>
</reference>
<dbReference type="InterPro" id="IPR001789">
    <property type="entry name" value="Sig_transdc_resp-reg_receiver"/>
</dbReference>
<keyword evidence="3 6" id="KW-0597">Phosphoprotein</keyword>
<feature type="transmembrane region" description="Helical" evidence="8">
    <location>
        <begin position="190"/>
        <end position="213"/>
    </location>
</feature>
<dbReference type="Pfam" id="PF02518">
    <property type="entry name" value="HATPase_c"/>
    <property type="match status" value="1"/>
</dbReference>
<protein>
    <recommendedName>
        <fullName evidence="2">histidine kinase</fullName>
        <ecNumber evidence="2">2.7.13.3</ecNumber>
    </recommendedName>
</protein>
<dbReference type="InterPro" id="IPR036097">
    <property type="entry name" value="HisK_dim/P_sf"/>
</dbReference>
<feature type="domain" description="Response regulatory" evidence="10">
    <location>
        <begin position="526"/>
        <end position="643"/>
    </location>
</feature>
<feature type="transmembrane region" description="Helical" evidence="8">
    <location>
        <begin position="21"/>
        <end position="42"/>
    </location>
</feature>
<keyword evidence="8" id="KW-1133">Transmembrane helix</keyword>
<evidence type="ECO:0000256" key="1">
    <source>
        <dbReference type="ARBA" id="ARBA00000085"/>
    </source>
</evidence>
<dbReference type="SMART" id="SM00388">
    <property type="entry name" value="HisKA"/>
    <property type="match status" value="1"/>
</dbReference>
<dbReference type="SMART" id="SM00448">
    <property type="entry name" value="REC"/>
    <property type="match status" value="1"/>
</dbReference>
<feature type="modified residue" description="4-aspartylphosphate" evidence="6">
    <location>
        <position position="576"/>
    </location>
</feature>
<keyword evidence="4" id="KW-0808">Transferase</keyword>
<gene>
    <name evidence="11" type="ORF">H8L32_03845</name>
</gene>
<dbReference type="SUPFAM" id="SSF52172">
    <property type="entry name" value="CheY-like"/>
    <property type="match status" value="1"/>
</dbReference>
<evidence type="ECO:0000313" key="12">
    <source>
        <dbReference type="Proteomes" id="UP000650424"/>
    </source>
</evidence>
<dbReference type="InterPro" id="IPR003661">
    <property type="entry name" value="HisK_dim/P_dom"/>
</dbReference>
<comment type="catalytic activity">
    <reaction evidence="1">
        <text>ATP + protein L-histidine = ADP + protein N-phospho-L-histidine.</text>
        <dbReference type="EC" id="2.7.13.3"/>
    </reaction>
</comment>
<dbReference type="EC" id="2.7.13.3" evidence="2"/>
<keyword evidence="12" id="KW-1185">Reference proteome</keyword>
<dbReference type="InterPro" id="IPR036890">
    <property type="entry name" value="HATPase_C_sf"/>
</dbReference>
<evidence type="ECO:0000256" key="8">
    <source>
        <dbReference type="SAM" id="Phobius"/>
    </source>
</evidence>
<accession>A0ABR6ZL35</accession>
<dbReference type="SUPFAM" id="SSF47384">
    <property type="entry name" value="Homodimeric domain of signal transducing histidine kinase"/>
    <property type="match status" value="1"/>
</dbReference>
<dbReference type="PANTHER" id="PTHR43047:SF72">
    <property type="entry name" value="OSMOSENSING HISTIDINE PROTEIN KINASE SLN1"/>
    <property type="match status" value="1"/>
</dbReference>
<keyword evidence="5" id="KW-0418">Kinase</keyword>
<dbReference type="PANTHER" id="PTHR43047">
    <property type="entry name" value="TWO-COMPONENT HISTIDINE PROTEIN KINASE"/>
    <property type="match status" value="1"/>
</dbReference>
<feature type="coiled-coil region" evidence="7">
    <location>
        <begin position="240"/>
        <end position="288"/>
    </location>
</feature>
<evidence type="ECO:0000259" key="9">
    <source>
        <dbReference type="PROSITE" id="PS50109"/>
    </source>
</evidence>
<dbReference type="Gene3D" id="1.10.287.130">
    <property type="match status" value="1"/>
</dbReference>
<dbReference type="InterPro" id="IPR011006">
    <property type="entry name" value="CheY-like_superfamily"/>
</dbReference>
<dbReference type="InterPro" id="IPR005467">
    <property type="entry name" value="His_kinase_dom"/>
</dbReference>
<evidence type="ECO:0000256" key="4">
    <source>
        <dbReference type="ARBA" id="ARBA00022679"/>
    </source>
</evidence>
<keyword evidence="7" id="KW-0175">Coiled coil</keyword>
<dbReference type="PRINTS" id="PR00344">
    <property type="entry name" value="BCTRLSENSOR"/>
</dbReference>
<organism evidence="11 12">
    <name type="scientific">Undibacterium hunanense</name>
    <dbReference type="NCBI Taxonomy" id="2762292"/>
    <lineage>
        <taxon>Bacteria</taxon>
        <taxon>Pseudomonadati</taxon>
        <taxon>Pseudomonadota</taxon>
        <taxon>Betaproteobacteria</taxon>
        <taxon>Burkholderiales</taxon>
        <taxon>Oxalobacteraceae</taxon>
        <taxon>Undibacterium</taxon>
    </lineage>
</organism>
<sequence>MKRLFILAMRWWSDRPLRIKGLIVIAVPIVVLLGTLISSYLMGIQVNRAQENVQRTIQIQRDIQKVHTLLAEAATGVRGYLLTGHKNFLVPYHISETELPKTVQRLRAQIRDGQQLALLNELASMAVKKSEGLVELIKIGPASPPEKLTQALVQNKKVLDDLRAHIDTMLIREEYLRQESVRQANQVHNLTMMVTVGAGIAGVLGALLTSLLFSAGIVRRVQQLTGNAGRLEHGMTLVPVAAANDELGQLSDRMMRASQLLAARAEEVQKARQEAERANQSKTEFLSRTSHELRTPLNAILGFAQLLQLDMHAPDAQQSLRHILKGGHHLLTLIDEVLDIARIETGHLELVLQPVEAGGLLREALSLIAPLAQARNIILTGPEKAADIYLLADRKRLLQVLLNLLSNAVKYNRDNGTVTLRVQATATQVQLLVIDSGTGIAPDMQKRLFTPFDRLGAEHKPVEGNGLGLVVSRQLTLAMGGEIGMTSVEGQGSHFWVNLPVAQATLSAEGIRPATAELATLHRPCSILYIEDNSSNLVLIEILLARSKHVQLFSAKNGADGLQIAQQQGPDLILLDLQLPDMSGEDVLQQLRASPDMKDIPIVILSADALATTIERLRANGASDYLTKPLDVTLFFSTLNRLLP</sequence>
<dbReference type="PROSITE" id="PS50109">
    <property type="entry name" value="HIS_KIN"/>
    <property type="match status" value="1"/>
</dbReference>
<dbReference type="RefSeq" id="WP_186945864.1">
    <property type="nucleotide sequence ID" value="NZ_JACOGF010000002.1"/>
</dbReference>
<dbReference type="Pfam" id="PF05227">
    <property type="entry name" value="CHASE3"/>
    <property type="match status" value="1"/>
</dbReference>
<dbReference type="Gene3D" id="3.40.50.2300">
    <property type="match status" value="1"/>
</dbReference>
<dbReference type="Proteomes" id="UP000650424">
    <property type="component" value="Unassembled WGS sequence"/>
</dbReference>
<evidence type="ECO:0000256" key="2">
    <source>
        <dbReference type="ARBA" id="ARBA00012438"/>
    </source>
</evidence>
<evidence type="ECO:0000256" key="5">
    <source>
        <dbReference type="ARBA" id="ARBA00022777"/>
    </source>
</evidence>
<dbReference type="SUPFAM" id="SSF55874">
    <property type="entry name" value="ATPase domain of HSP90 chaperone/DNA topoisomerase II/histidine kinase"/>
    <property type="match status" value="1"/>
</dbReference>
<evidence type="ECO:0000313" key="11">
    <source>
        <dbReference type="EMBL" id="MBC3916610.1"/>
    </source>
</evidence>
<keyword evidence="8" id="KW-0472">Membrane</keyword>
<dbReference type="InterPro" id="IPR003594">
    <property type="entry name" value="HATPase_dom"/>
</dbReference>
<dbReference type="InterPro" id="IPR004358">
    <property type="entry name" value="Sig_transdc_His_kin-like_C"/>
</dbReference>
<feature type="domain" description="Histidine kinase" evidence="9">
    <location>
        <begin position="288"/>
        <end position="503"/>
    </location>
</feature>
<evidence type="ECO:0000256" key="6">
    <source>
        <dbReference type="PROSITE-ProRule" id="PRU00169"/>
    </source>
</evidence>
<dbReference type="Gene3D" id="3.30.565.10">
    <property type="entry name" value="Histidine kinase-like ATPase, C-terminal domain"/>
    <property type="match status" value="1"/>
</dbReference>
<evidence type="ECO:0000259" key="10">
    <source>
        <dbReference type="PROSITE" id="PS50110"/>
    </source>
</evidence>
<dbReference type="Gene3D" id="6.10.340.10">
    <property type="match status" value="1"/>
</dbReference>
<keyword evidence="8" id="KW-0812">Transmembrane</keyword>
<dbReference type="CDD" id="cd19410">
    <property type="entry name" value="HK9-like_sensor"/>
    <property type="match status" value="1"/>
</dbReference>
<proteinExistence type="predicted"/>
<comment type="caution">
    <text evidence="11">The sequence shown here is derived from an EMBL/GenBank/DDBJ whole genome shotgun (WGS) entry which is preliminary data.</text>
</comment>
<dbReference type="Pfam" id="PF00072">
    <property type="entry name" value="Response_reg"/>
    <property type="match status" value="1"/>
</dbReference>
<dbReference type="EMBL" id="JACOGF010000002">
    <property type="protein sequence ID" value="MBC3916610.1"/>
    <property type="molecule type" value="Genomic_DNA"/>
</dbReference>
<dbReference type="Pfam" id="PF00512">
    <property type="entry name" value="HisKA"/>
    <property type="match status" value="1"/>
</dbReference>
<dbReference type="InterPro" id="IPR007891">
    <property type="entry name" value="CHASE3"/>
</dbReference>
<dbReference type="PROSITE" id="PS50110">
    <property type="entry name" value="RESPONSE_REGULATORY"/>
    <property type="match status" value="1"/>
</dbReference>